<sequence length="494" mass="55078">MIISKFFIIPIVIAIGLSVTFLLLNFDDVSNAKPAGFDGDRDGVVDSLDNCPRNTNSDQTDFDSDKLGDECDIDDDNDGIFDSLDQFDTDPTDWADFDFDGIGSFKDTDDDNDGILDVDDSDPLPISEKLATKYLQDLRVCADMDDGTLRLVCYSEFFGKIAENQENNSDALELSIALSKIGLIDDCHFVSHEVGHVAFNENPDVIENLIGMDGTMCRGGYFHGVIAAYFHDVQEDGAQFPSDYDSMCNDLIGSSNYQDCVHGLGHGMVHYFDDDLDSSLKLCHDMSFYQNRLCVRGVMMQYTDNVLTRQGITSDVINNLCSKSKLNTIDYAECSMSIGGTLAFFTNHDFKQGTKLCELIENKQDQNYCIDGLKGEIQDSEKYETDSLTLDKREKFQPQFVKGTSKVIDIQSPAIISNFQFVHEIGLISFEIDRPQYVVMYVPNEFVTSKMVVTVDGQIPDELDAKGNVLGEDISMIRFVPDNSGLVMMTPLPE</sequence>
<dbReference type="InterPro" id="IPR028974">
    <property type="entry name" value="TSP_type-3_rpt"/>
</dbReference>
<feature type="transmembrane region" description="Helical" evidence="3">
    <location>
        <begin position="7"/>
        <end position="26"/>
    </location>
</feature>
<reference evidence="4 5" key="3">
    <citation type="journal article" date="2019" name="Int. J. Syst. Evol. Microbiol.">
        <title>Nitrosopumilus adriaticus sp. nov. and Nitrosopumilus piranensis sp. nov., two ammonia-oxidizing archaea from the Adriatic Sea and members of the class Nitrososphaeria.</title>
        <authorList>
            <person name="Bayer B."/>
            <person name="Vojvoda J."/>
            <person name="Reinthaler T."/>
            <person name="Reyes C."/>
            <person name="Pinto M."/>
            <person name="Herndl G.J."/>
        </authorList>
    </citation>
    <scope>NUCLEOTIDE SEQUENCE [LARGE SCALE GENOMIC DNA]</scope>
    <source>
        <strain evidence="4 5">D3C</strain>
    </source>
</reference>
<keyword evidence="3" id="KW-0812">Transmembrane</keyword>
<dbReference type="Pfam" id="PF02412">
    <property type="entry name" value="TSP_3"/>
    <property type="match status" value="2"/>
</dbReference>
<keyword evidence="5" id="KW-1185">Reference proteome</keyword>
<dbReference type="PANTHER" id="PTHR10199">
    <property type="entry name" value="THROMBOSPONDIN"/>
    <property type="match status" value="1"/>
</dbReference>
<dbReference type="GO" id="GO:0005509">
    <property type="term" value="F:calcium ion binding"/>
    <property type="evidence" value="ECO:0007669"/>
    <property type="project" value="InterPro"/>
</dbReference>
<name>A0A0C5C992_9ARCH</name>
<evidence type="ECO:0000256" key="1">
    <source>
        <dbReference type="ARBA" id="ARBA00022729"/>
    </source>
</evidence>
<dbReference type="PANTHER" id="PTHR10199:SF110">
    <property type="entry name" value="TSP C-TERMINAL DOMAIN-CONTAINING PROTEIN"/>
    <property type="match status" value="1"/>
</dbReference>
<accession>A0A0C5C992</accession>
<dbReference type="EMBL" id="CP010868">
    <property type="protein sequence ID" value="AJM91782.1"/>
    <property type="molecule type" value="Genomic_DNA"/>
</dbReference>
<dbReference type="PATRIC" id="fig|1582439.9.peg.577"/>
<evidence type="ECO:0000256" key="2">
    <source>
        <dbReference type="ARBA" id="ARBA00022837"/>
    </source>
</evidence>
<evidence type="ECO:0000313" key="5">
    <source>
        <dbReference type="Proteomes" id="UP000032027"/>
    </source>
</evidence>
<keyword evidence="3" id="KW-0472">Membrane</keyword>
<evidence type="ECO:0008006" key="6">
    <source>
        <dbReference type="Google" id="ProtNLM"/>
    </source>
</evidence>
<dbReference type="STRING" id="1582439.NPIRD3C_0568"/>
<dbReference type="KEGG" id="nid:NPIRD3C_0568"/>
<dbReference type="HOGENOM" id="CLU_564556_0_0_2"/>
<dbReference type="Proteomes" id="UP000032027">
    <property type="component" value="Chromosome"/>
</dbReference>
<reference evidence="4 5" key="2">
    <citation type="journal article" date="2016" name="ISME J.">
        <title>Physiological and genomic characterization of two novel marine thaumarchaeal strains indicates niche differentiation.</title>
        <authorList>
            <person name="Bayer B."/>
            <person name="Vojvoda J."/>
            <person name="Offre P."/>
            <person name="Alves R.J."/>
            <person name="Elisabeth N.H."/>
            <person name="Garcia J.A."/>
            <person name="Volland J.M."/>
            <person name="Srivastava A."/>
            <person name="Schleper C."/>
            <person name="Herndl G.J."/>
        </authorList>
    </citation>
    <scope>NUCLEOTIDE SEQUENCE [LARGE SCALE GENOMIC DNA]</scope>
    <source>
        <strain evidence="4 5">D3C</strain>
    </source>
</reference>
<dbReference type="InterPro" id="IPR003367">
    <property type="entry name" value="Thrombospondin_3-like_rpt"/>
</dbReference>
<evidence type="ECO:0000313" key="4">
    <source>
        <dbReference type="EMBL" id="AJM91782.1"/>
    </source>
</evidence>
<protein>
    <recommendedName>
        <fullName evidence="6">Thrombospondin type 3 repeat-containing protein</fullName>
    </recommendedName>
</protein>
<reference evidence="5" key="1">
    <citation type="submission" date="2015-02" db="EMBL/GenBank/DDBJ databases">
        <title>Characterization of two novel Thaumarchaeota isolated from the Northern Adriatic Sea.</title>
        <authorList>
            <person name="Bayer B."/>
            <person name="Vojvoda J."/>
            <person name="Offre P."/>
            <person name="Srivastava A."/>
            <person name="Elisabeth N."/>
            <person name="Garcia J.A.L."/>
            <person name="Schleper C."/>
            <person name="Herndl G.J."/>
        </authorList>
    </citation>
    <scope>NUCLEOTIDE SEQUENCE [LARGE SCALE GENOMIC DNA]</scope>
    <source>
        <strain evidence="5">D3C</strain>
    </source>
</reference>
<dbReference type="RefSeq" id="WP_237087705.1">
    <property type="nucleotide sequence ID" value="NZ_CP010868.1"/>
</dbReference>
<proteinExistence type="predicted"/>
<dbReference type="Gene3D" id="4.10.1080.10">
    <property type="entry name" value="TSP type-3 repeat"/>
    <property type="match status" value="1"/>
</dbReference>
<gene>
    <name evidence="4" type="ORF">NPIRD3C_0568</name>
</gene>
<evidence type="ECO:0000256" key="3">
    <source>
        <dbReference type="SAM" id="Phobius"/>
    </source>
</evidence>
<dbReference type="SUPFAM" id="SSF103647">
    <property type="entry name" value="TSP type-3 repeat"/>
    <property type="match status" value="1"/>
</dbReference>
<dbReference type="AlphaFoldDB" id="A0A0C5C992"/>
<keyword evidence="3" id="KW-1133">Transmembrane helix</keyword>
<dbReference type="GeneID" id="41599726"/>
<keyword evidence="2" id="KW-0106">Calcium</keyword>
<organism evidence="4 5">
    <name type="scientific">Nitrosopumilus piranensis</name>
    <dbReference type="NCBI Taxonomy" id="1582439"/>
    <lineage>
        <taxon>Archaea</taxon>
        <taxon>Nitrososphaerota</taxon>
        <taxon>Nitrososphaeria</taxon>
        <taxon>Nitrosopumilales</taxon>
        <taxon>Nitrosopumilaceae</taxon>
        <taxon>Nitrosopumilus</taxon>
    </lineage>
</organism>
<keyword evidence="1" id="KW-0732">Signal</keyword>
<dbReference type="GO" id="GO:0007155">
    <property type="term" value="P:cell adhesion"/>
    <property type="evidence" value="ECO:0007669"/>
    <property type="project" value="InterPro"/>
</dbReference>